<dbReference type="AlphaFoldDB" id="A0AAJ6HXN3"/>
<evidence type="ECO:0000313" key="2">
    <source>
        <dbReference type="EMBL" id="WLS45939.1"/>
    </source>
</evidence>
<dbReference type="InterPro" id="IPR006311">
    <property type="entry name" value="TAT_signal"/>
</dbReference>
<name>A0AAJ6HXN3_9ACTN</name>
<dbReference type="Proteomes" id="UP001235874">
    <property type="component" value="Chromosome"/>
</dbReference>
<sequence length="460" mass="47623">MAHEDSADRPGGRAVSRRSALFRGGAVAAGVGTAALGGAAAANGLSSLGDGRVVNVRDHGATGDGAADDTDALQAAIDAVRPTGGIVFLPPGVYLTRRLTLRSRVHLRGSGGDATVLRLRAGANSAILESEGFARLTGTRSDAGITLFSIRDLTLDGNKEQNPAGGYGLRVYGYGYEITEVIIFNCRNDGIFSEWGPTAALAAPSHQMEARLTAVRAHDNDGHGIAFQGPHDSMFLNCVAFENAGAGFRVAGDSTGTQMVNCHAWGIRQDVAFDLAATSVGCVNCYADLNGGVGVRISRSDCRWVGGFVLGYNESHPNPEIGVQFAPGTQPDEPSGCVVDSRVVNCGTAAVDFGADRGLSNVRVSMFQPGALADGGGRIAGTGRGWIGNPASSTQVEIVQGLGDADRNLVVRPAFDLRSQPTPDRPSGGSVRVFAREVNGRTQLCAIFPSGAVQVMATEP</sequence>
<reference evidence="2 3" key="1">
    <citation type="submission" date="2023-07" db="EMBL/GenBank/DDBJ databases">
        <title>Micromonospora profundi TRM 95458 converts glycerol to a new osmotic compound.</title>
        <authorList>
            <person name="Lu D."/>
        </authorList>
    </citation>
    <scope>NUCLEOTIDE SEQUENCE [LARGE SCALE GENOMIC DNA]</scope>
    <source>
        <strain evidence="2 3">TRM95458</strain>
    </source>
</reference>
<dbReference type="EMBL" id="CP130472">
    <property type="protein sequence ID" value="WLS45939.1"/>
    <property type="molecule type" value="Genomic_DNA"/>
</dbReference>
<dbReference type="KEGG" id="mprn:Q3V37_01240"/>
<dbReference type="InterPro" id="IPR024535">
    <property type="entry name" value="RHGA/B-epi-like_pectate_lyase"/>
</dbReference>
<organism evidence="2 3">
    <name type="scientific">Micromonospora profundi</name>
    <dbReference type="NCBI Taxonomy" id="1420889"/>
    <lineage>
        <taxon>Bacteria</taxon>
        <taxon>Bacillati</taxon>
        <taxon>Actinomycetota</taxon>
        <taxon>Actinomycetes</taxon>
        <taxon>Micromonosporales</taxon>
        <taxon>Micromonosporaceae</taxon>
        <taxon>Micromonospora</taxon>
    </lineage>
</organism>
<keyword evidence="2" id="KW-0378">Hydrolase</keyword>
<evidence type="ECO:0000259" key="1">
    <source>
        <dbReference type="Pfam" id="PF12708"/>
    </source>
</evidence>
<dbReference type="InterPro" id="IPR011050">
    <property type="entry name" value="Pectin_lyase_fold/virulence"/>
</dbReference>
<accession>A0AAJ6HXN3</accession>
<proteinExistence type="predicted"/>
<dbReference type="SUPFAM" id="SSF51126">
    <property type="entry name" value="Pectin lyase-like"/>
    <property type="match status" value="1"/>
</dbReference>
<dbReference type="Gene3D" id="2.160.20.10">
    <property type="entry name" value="Single-stranded right-handed beta-helix, Pectin lyase-like"/>
    <property type="match status" value="1"/>
</dbReference>
<gene>
    <name evidence="2" type="ORF">Q3V37_01240</name>
</gene>
<protein>
    <submittedName>
        <fullName evidence="2">Glycosyl hydrolase family 28-related protein</fullName>
    </submittedName>
</protein>
<keyword evidence="3" id="KW-1185">Reference proteome</keyword>
<feature type="domain" description="Rhamnogalacturonase A/B/Epimerase-like pectate lyase" evidence="1">
    <location>
        <begin position="54"/>
        <end position="265"/>
    </location>
</feature>
<dbReference type="Pfam" id="PF12708">
    <property type="entry name" value="Pect-lyase_RHGA_epim"/>
    <property type="match status" value="1"/>
</dbReference>
<dbReference type="GO" id="GO:0016787">
    <property type="term" value="F:hydrolase activity"/>
    <property type="evidence" value="ECO:0007669"/>
    <property type="project" value="UniProtKB-KW"/>
</dbReference>
<dbReference type="PROSITE" id="PS51318">
    <property type="entry name" value="TAT"/>
    <property type="match status" value="1"/>
</dbReference>
<dbReference type="InterPro" id="IPR012334">
    <property type="entry name" value="Pectin_lyas_fold"/>
</dbReference>
<dbReference type="RefSeq" id="WP_053655567.1">
    <property type="nucleotide sequence ID" value="NZ_CP130472.1"/>
</dbReference>
<evidence type="ECO:0000313" key="3">
    <source>
        <dbReference type="Proteomes" id="UP001235874"/>
    </source>
</evidence>